<dbReference type="Pfam" id="PF00733">
    <property type="entry name" value="Asn_synthase"/>
    <property type="match status" value="1"/>
</dbReference>
<evidence type="ECO:0000313" key="10">
    <source>
        <dbReference type="EMBL" id="CAL1241080.1"/>
    </source>
</evidence>
<comment type="catalytic activity">
    <reaction evidence="6">
        <text>L-aspartate + L-glutamine + ATP + H2O = L-asparagine + L-glutamate + AMP + diphosphate + H(+)</text>
        <dbReference type="Rhea" id="RHEA:12228"/>
        <dbReference type="ChEBI" id="CHEBI:15377"/>
        <dbReference type="ChEBI" id="CHEBI:15378"/>
        <dbReference type="ChEBI" id="CHEBI:29985"/>
        <dbReference type="ChEBI" id="CHEBI:29991"/>
        <dbReference type="ChEBI" id="CHEBI:30616"/>
        <dbReference type="ChEBI" id="CHEBI:33019"/>
        <dbReference type="ChEBI" id="CHEBI:58048"/>
        <dbReference type="ChEBI" id="CHEBI:58359"/>
        <dbReference type="ChEBI" id="CHEBI:456215"/>
        <dbReference type="EC" id="6.3.5.4"/>
    </reaction>
</comment>
<dbReference type="Gene3D" id="3.60.20.10">
    <property type="entry name" value="Glutamine Phosphoribosylpyrophosphate, subunit 1, domain 1"/>
    <property type="match status" value="1"/>
</dbReference>
<dbReference type="RefSeq" id="WP_348757611.1">
    <property type="nucleotide sequence ID" value="NZ_OZ026884.1"/>
</dbReference>
<keyword evidence="4" id="KW-0547">Nucleotide-binding</keyword>
<accession>A0ABM9NKD4</accession>
<feature type="compositionally biased region" description="Low complexity" evidence="7">
    <location>
        <begin position="7"/>
        <end position="18"/>
    </location>
</feature>
<protein>
    <recommendedName>
        <fullName evidence="3">asparagine synthase (glutamine-hydrolyzing)</fullName>
        <ecNumber evidence="3">6.3.5.4</ecNumber>
    </recommendedName>
</protein>
<dbReference type="SUPFAM" id="SSF56235">
    <property type="entry name" value="N-terminal nucleophile aminohydrolases (Ntn hydrolases)"/>
    <property type="match status" value="1"/>
</dbReference>
<proteinExistence type="inferred from homology"/>
<organism evidence="10 11">
    <name type="scientific">Candidatus Methylocalor cossyra</name>
    <dbReference type="NCBI Taxonomy" id="3108543"/>
    <lineage>
        <taxon>Bacteria</taxon>
        <taxon>Pseudomonadati</taxon>
        <taxon>Pseudomonadota</taxon>
        <taxon>Gammaproteobacteria</taxon>
        <taxon>Methylococcales</taxon>
        <taxon>Methylococcaceae</taxon>
        <taxon>Candidatus Methylocalor</taxon>
    </lineage>
</organism>
<keyword evidence="10" id="KW-0436">Ligase</keyword>
<dbReference type="GO" id="GO:0004066">
    <property type="term" value="F:asparagine synthase (glutamine-hydrolyzing) activity"/>
    <property type="evidence" value="ECO:0007669"/>
    <property type="project" value="UniProtKB-EC"/>
</dbReference>
<evidence type="ECO:0000256" key="5">
    <source>
        <dbReference type="ARBA" id="ARBA00022840"/>
    </source>
</evidence>
<feature type="domain" description="Asparagine synthetase" evidence="8">
    <location>
        <begin position="217"/>
        <end position="578"/>
    </location>
</feature>
<dbReference type="InterPro" id="IPR029055">
    <property type="entry name" value="Ntn_hydrolases_N"/>
</dbReference>
<dbReference type="Proteomes" id="UP001497493">
    <property type="component" value="Chromosome"/>
</dbReference>
<gene>
    <name evidence="10" type="ORF">MECH1_V1_2304</name>
</gene>
<evidence type="ECO:0000256" key="2">
    <source>
        <dbReference type="ARBA" id="ARBA00005752"/>
    </source>
</evidence>
<evidence type="ECO:0000256" key="6">
    <source>
        <dbReference type="ARBA" id="ARBA00048741"/>
    </source>
</evidence>
<dbReference type="PIRSF" id="PIRSF001589">
    <property type="entry name" value="Asn_synthetase_glu-h"/>
    <property type="match status" value="1"/>
</dbReference>
<evidence type="ECO:0000256" key="4">
    <source>
        <dbReference type="ARBA" id="ARBA00022741"/>
    </source>
</evidence>
<reference evidence="10 11" key="1">
    <citation type="submission" date="2024-04" db="EMBL/GenBank/DDBJ databases">
        <authorList>
            <person name="Cremers G."/>
        </authorList>
    </citation>
    <scope>NUCLEOTIDE SEQUENCE [LARGE SCALE GENOMIC DNA]</scope>
    <source>
        <strain evidence="10">MeCH1-AG</strain>
    </source>
</reference>
<comment type="similarity">
    <text evidence="2">Belongs to the asparagine synthetase family.</text>
</comment>
<dbReference type="InterPro" id="IPR051786">
    <property type="entry name" value="ASN_synthetase/amidase"/>
</dbReference>
<dbReference type="PANTHER" id="PTHR43284:SF1">
    <property type="entry name" value="ASPARAGINE SYNTHETASE"/>
    <property type="match status" value="1"/>
</dbReference>
<dbReference type="InterPro" id="IPR006426">
    <property type="entry name" value="Asn_synth_AEB"/>
</dbReference>
<dbReference type="Gene3D" id="3.40.50.620">
    <property type="entry name" value="HUPs"/>
    <property type="match status" value="2"/>
</dbReference>
<dbReference type="SUPFAM" id="SSF52402">
    <property type="entry name" value="Adenine nucleotide alpha hydrolases-like"/>
    <property type="match status" value="1"/>
</dbReference>
<evidence type="ECO:0000256" key="7">
    <source>
        <dbReference type="SAM" id="MobiDB-lite"/>
    </source>
</evidence>
<dbReference type="PANTHER" id="PTHR43284">
    <property type="entry name" value="ASPARAGINE SYNTHETASE (GLUTAMINE-HYDROLYZING)"/>
    <property type="match status" value="1"/>
</dbReference>
<feature type="domain" description="Glutamine amidotransferase type-2" evidence="9">
    <location>
        <begin position="45"/>
        <end position="143"/>
    </location>
</feature>
<keyword evidence="5" id="KW-0067">ATP-binding</keyword>
<evidence type="ECO:0000256" key="1">
    <source>
        <dbReference type="ARBA" id="ARBA00005187"/>
    </source>
</evidence>
<dbReference type="EC" id="6.3.5.4" evidence="3"/>
<feature type="region of interest" description="Disordered" evidence="7">
    <location>
        <begin position="1"/>
        <end position="21"/>
    </location>
</feature>
<evidence type="ECO:0000259" key="9">
    <source>
        <dbReference type="Pfam" id="PF13537"/>
    </source>
</evidence>
<name>A0ABM9NKD4_9GAMM</name>
<comment type="pathway">
    <text evidence="1">Amino-acid biosynthesis; L-asparagine biosynthesis; L-asparagine from L-aspartate (L-Gln route): step 1/1.</text>
</comment>
<dbReference type="Pfam" id="PF13537">
    <property type="entry name" value="GATase_7"/>
    <property type="match status" value="1"/>
</dbReference>
<dbReference type="EMBL" id="OZ026884">
    <property type="protein sequence ID" value="CAL1241080.1"/>
    <property type="molecule type" value="Genomic_DNA"/>
</dbReference>
<sequence>MARDEVGFPSPSGPGFVGRCAPSGEPEPFRCRLSGEDSGQVYRIASGRYAGALWGELYGWQDLARALADGAPRPQDLPTLVGAAAARWPEDFPGRLKGLFALVLWDQVERRLWLYRDPSAARGLYYHLAAGGELHFATRLDDLVRQPGVERRLARRSLHEYLRFLDISTPNTLYQDVYSVEPGQGLLFRDGRLGALPRARVAPPQVSADLDAAAAELESCLQAAVRARLDPGGRSAVFLSGGIDSALLCSLAAEADPGRVAAVTVGFEAPGYDESAAAARIAAFLGVTHHRLRFGEADYLAALEQLAQGSEQPFADPAGLPTLLAFQFCRGRFATVLDGTGADTLLGVMPARHARLAVGWSARLPYPLRRAAAGILGRVPRWRGYRPLLDFRDPEELLIRWNGFRREEIEVLCGEPVSLAHTRFYRVFSAFPRHAHYQRYSALLGNLPDDRLHQAALLTGLPVRFPFWDSAVERCLGALPLAFRYRAGESKVILRRVLARRLPETLWNTPKHGFDFPYHDLLKSRDRYLVRRYLGTASPLRELFAPGRLDPWVDRFLAGDDGPAFRIWGLVILSAWLEWHPGLV</sequence>
<dbReference type="InterPro" id="IPR001962">
    <property type="entry name" value="Asn_synthase"/>
</dbReference>
<dbReference type="InterPro" id="IPR017932">
    <property type="entry name" value="GATase_2_dom"/>
</dbReference>
<keyword evidence="11" id="KW-1185">Reference proteome</keyword>
<evidence type="ECO:0000313" key="11">
    <source>
        <dbReference type="Proteomes" id="UP001497493"/>
    </source>
</evidence>
<evidence type="ECO:0000259" key="8">
    <source>
        <dbReference type="Pfam" id="PF00733"/>
    </source>
</evidence>
<evidence type="ECO:0000256" key="3">
    <source>
        <dbReference type="ARBA" id="ARBA00012737"/>
    </source>
</evidence>
<dbReference type="InterPro" id="IPR014729">
    <property type="entry name" value="Rossmann-like_a/b/a_fold"/>
</dbReference>
<dbReference type="CDD" id="cd01991">
    <property type="entry name" value="Asn_synthase_B_C"/>
    <property type="match status" value="1"/>
</dbReference>